<evidence type="ECO:0000313" key="3">
    <source>
        <dbReference type="Proteomes" id="UP001369082"/>
    </source>
</evidence>
<dbReference type="InterPro" id="IPR008701">
    <property type="entry name" value="NPP1"/>
</dbReference>
<dbReference type="EMBL" id="JBAKAZ010000030">
    <property type="protein sequence ID" value="MEL0629774.1"/>
    <property type="molecule type" value="Genomic_DNA"/>
</dbReference>
<dbReference type="PANTHER" id="PTHR33657">
    <property type="entry name" value="DOMAIN PROTEIN, PUTATIVE (AFU_ORTHOLOGUE AFUA_5G00600)-RELATED"/>
    <property type="match status" value="1"/>
</dbReference>
<proteinExistence type="predicted"/>
<dbReference type="PANTHER" id="PTHR33657:SF6">
    <property type="entry name" value="SECRETED PROTEIN"/>
    <property type="match status" value="1"/>
</dbReference>
<gene>
    <name evidence="2" type="ORF">V6256_09145</name>
</gene>
<accession>A0ABU9GRA5</accession>
<dbReference type="PIRSF" id="PIRSF029958">
    <property type="entry name" value="Necrosis-inducing_protein"/>
    <property type="match status" value="1"/>
</dbReference>
<dbReference type="RefSeq" id="WP_341597907.1">
    <property type="nucleotide sequence ID" value="NZ_JBAKAZ010000030.1"/>
</dbReference>
<evidence type="ECO:0000313" key="2">
    <source>
        <dbReference type="EMBL" id="MEL0629774.1"/>
    </source>
</evidence>
<evidence type="ECO:0000256" key="1">
    <source>
        <dbReference type="SAM" id="SignalP"/>
    </source>
</evidence>
<protein>
    <submittedName>
        <fullName evidence="2">NPP1 family protein</fullName>
    </submittedName>
</protein>
<sequence length="249" mass="27008">MSIKKLLGGGLIVISSISSHVSFAATSVPHNSIEPISGLTNTLSQRYLPLLNIGDGCHPYTAVDAEGNWNAGLQDSGSNGGNCSLDTKQQVYVRGEKISDSVTAVMYAYYFPKDNGYLIPSIGHRHDWEYVMVFIENYDDTYNSNSEKIIGAVYSAHGGLSATTNPNRGGNNNTHIYVNYDFHGSVTHSFAEGSKGSVEKHRAIVWGLMTDAARNALNVRDFGSAVVPLKNTDNKFQNEIEKAKDALGL</sequence>
<keyword evidence="1" id="KW-0732">Signal</keyword>
<keyword evidence="3" id="KW-1185">Reference proteome</keyword>
<comment type="caution">
    <text evidence="2">The sequence shown here is derived from an EMBL/GenBank/DDBJ whole genome shotgun (WGS) entry which is preliminary data.</text>
</comment>
<reference evidence="2 3" key="1">
    <citation type="submission" date="2024-02" db="EMBL/GenBank/DDBJ databases">
        <title>Bacteria isolated from the canopy kelp, Nereocystis luetkeana.</title>
        <authorList>
            <person name="Pfister C.A."/>
            <person name="Younker I.T."/>
            <person name="Light S.H."/>
        </authorList>
    </citation>
    <scope>NUCLEOTIDE SEQUENCE [LARGE SCALE GENOMIC DNA]</scope>
    <source>
        <strain evidence="2 3">TI.1.05</strain>
    </source>
</reference>
<name>A0ABU9GRA5_9GAMM</name>
<organism evidence="2 3">
    <name type="scientific">Psychromonas aquatilis</name>
    <dbReference type="NCBI Taxonomy" id="2005072"/>
    <lineage>
        <taxon>Bacteria</taxon>
        <taxon>Pseudomonadati</taxon>
        <taxon>Pseudomonadota</taxon>
        <taxon>Gammaproteobacteria</taxon>
        <taxon>Alteromonadales</taxon>
        <taxon>Psychromonadaceae</taxon>
        <taxon>Psychromonas</taxon>
    </lineage>
</organism>
<feature type="chain" id="PRO_5045413305" evidence="1">
    <location>
        <begin position="25"/>
        <end position="249"/>
    </location>
</feature>
<feature type="signal peptide" evidence="1">
    <location>
        <begin position="1"/>
        <end position="24"/>
    </location>
</feature>
<dbReference type="Proteomes" id="UP001369082">
    <property type="component" value="Unassembled WGS sequence"/>
</dbReference>
<dbReference type="Pfam" id="PF05630">
    <property type="entry name" value="NPP1"/>
    <property type="match status" value="1"/>
</dbReference>